<comment type="pathway">
    <text evidence="6">Carbohydrate biosynthesis; dTDP-L-rhamnose biosynthesis.</text>
</comment>
<evidence type="ECO:0000256" key="3">
    <source>
        <dbReference type="ARBA" id="ARBA00012098"/>
    </source>
</evidence>
<dbReference type="GO" id="GO:0019305">
    <property type="term" value="P:dTDP-rhamnose biosynthetic process"/>
    <property type="evidence" value="ECO:0007669"/>
    <property type="project" value="UniProtKB-UniRule"/>
</dbReference>
<dbReference type="RefSeq" id="WP_129010970.1">
    <property type="nucleotide sequence ID" value="NZ_CP053835.1"/>
</dbReference>
<evidence type="ECO:0000313" key="8">
    <source>
        <dbReference type="Proteomes" id="UP000503313"/>
    </source>
</evidence>
<dbReference type="GO" id="GO:0000271">
    <property type="term" value="P:polysaccharide biosynthetic process"/>
    <property type="evidence" value="ECO:0007669"/>
    <property type="project" value="TreeGrafter"/>
</dbReference>
<dbReference type="NCBIfam" id="TIGR01221">
    <property type="entry name" value="rmlC"/>
    <property type="match status" value="1"/>
</dbReference>
<dbReference type="InterPro" id="IPR011051">
    <property type="entry name" value="RmlC_Cupin_sf"/>
</dbReference>
<comment type="function">
    <text evidence="2 6">Catalyzes the epimerization of the C3' and C5'positions of dTDP-6-deoxy-D-xylo-4-hexulose, forming dTDP-6-deoxy-L-lyxo-4-hexulose.</text>
</comment>
<dbReference type="SUPFAM" id="SSF51182">
    <property type="entry name" value="RmlC-like cupins"/>
    <property type="match status" value="1"/>
</dbReference>
<evidence type="ECO:0000256" key="5">
    <source>
        <dbReference type="PIRSR" id="PIRSR600888-3"/>
    </source>
</evidence>
<evidence type="ECO:0000313" key="7">
    <source>
        <dbReference type="EMBL" id="QKF76884.1"/>
    </source>
</evidence>
<comment type="subunit">
    <text evidence="6">Homodimer.</text>
</comment>
<evidence type="ECO:0000256" key="6">
    <source>
        <dbReference type="RuleBase" id="RU364069"/>
    </source>
</evidence>
<dbReference type="AlphaFoldDB" id="A0AAE7BFP6"/>
<sequence>MTYKRLEIPELVLCEPTFHEDNRGFVFESFKKKSFDDFLGFKVDFSQDNISYSKYGVVRGLHTNTYEFAQSKLISVLKGKILDVAVDFRVGSPSFGKVVSVELNSEENKQLFIPRGFLHGFSVLSEDALVMIKIDRYFASGESIGIRYDDKDLSIDWKIDEKFVILSEADKKLSNFKDIKSPFVYGENYY</sequence>
<keyword evidence="8" id="KW-1185">Reference proteome</keyword>
<feature type="site" description="Participates in a stacking interaction with the thymidine ring of dTDP-4-oxo-6-deoxyglucose" evidence="5">
    <location>
        <position position="138"/>
    </location>
</feature>
<dbReference type="PANTHER" id="PTHR21047:SF2">
    <property type="entry name" value="THYMIDINE DIPHOSPHO-4-KETO-RHAMNOSE 3,5-EPIMERASE"/>
    <property type="match status" value="1"/>
</dbReference>
<proteinExistence type="inferred from homology"/>
<dbReference type="PANTHER" id="PTHR21047">
    <property type="entry name" value="DTDP-6-DEOXY-D-GLUCOSE-3,5 EPIMERASE"/>
    <property type="match status" value="1"/>
</dbReference>
<dbReference type="KEGG" id="adz:ADFLV_0839"/>
<dbReference type="GO" id="GO:0005829">
    <property type="term" value="C:cytosol"/>
    <property type="evidence" value="ECO:0007669"/>
    <property type="project" value="TreeGrafter"/>
</dbReference>
<evidence type="ECO:0000256" key="1">
    <source>
        <dbReference type="ARBA" id="ARBA00001298"/>
    </source>
</evidence>
<dbReference type="EMBL" id="CP053835">
    <property type="protein sequence ID" value="QKF76884.1"/>
    <property type="molecule type" value="Genomic_DNA"/>
</dbReference>
<protein>
    <recommendedName>
        <fullName evidence="4 6">dTDP-4-dehydrorhamnose 3,5-epimerase</fullName>
        <ecNumber evidence="3 6">5.1.3.13</ecNumber>
    </recommendedName>
    <alternativeName>
        <fullName evidence="6">Thymidine diphospho-4-keto-rhamnose 3,5-epimerase</fullName>
    </alternativeName>
</protein>
<accession>A0AAE7BFP6</accession>
<reference evidence="7 8" key="1">
    <citation type="submission" date="2020-05" db="EMBL/GenBank/DDBJ databases">
        <title>Complete genome sequencing of Campylobacter and Arcobacter type strains.</title>
        <authorList>
            <person name="Miller W.G."/>
            <person name="Yee E."/>
        </authorList>
    </citation>
    <scope>NUCLEOTIDE SEQUENCE [LARGE SCALE GENOMIC DNA]</scope>
    <source>
        <strain evidence="7 8">LMG 25694</strain>
    </source>
</reference>
<keyword evidence="6" id="KW-0413">Isomerase</keyword>
<evidence type="ECO:0000256" key="2">
    <source>
        <dbReference type="ARBA" id="ARBA00001997"/>
    </source>
</evidence>
<dbReference type="Gene3D" id="2.60.120.10">
    <property type="entry name" value="Jelly Rolls"/>
    <property type="match status" value="1"/>
</dbReference>
<dbReference type="InterPro" id="IPR000888">
    <property type="entry name" value="RmlC-like"/>
</dbReference>
<dbReference type="EC" id="5.1.3.13" evidence="3 6"/>
<comment type="similarity">
    <text evidence="6">Belongs to the dTDP-4-dehydrorhamnose 3,5-epimerase family.</text>
</comment>
<dbReference type="Proteomes" id="UP000503313">
    <property type="component" value="Chromosome"/>
</dbReference>
<dbReference type="CDD" id="cd00438">
    <property type="entry name" value="cupin_RmlC"/>
    <property type="match status" value="1"/>
</dbReference>
<evidence type="ECO:0000256" key="4">
    <source>
        <dbReference type="ARBA" id="ARBA00019595"/>
    </source>
</evidence>
<organism evidence="7 8">
    <name type="scientific">Arcobacter defluvii</name>
    <dbReference type="NCBI Taxonomy" id="873191"/>
    <lineage>
        <taxon>Bacteria</taxon>
        <taxon>Pseudomonadati</taxon>
        <taxon>Campylobacterota</taxon>
        <taxon>Epsilonproteobacteria</taxon>
        <taxon>Campylobacterales</taxon>
        <taxon>Arcobacteraceae</taxon>
        <taxon>Arcobacter</taxon>
    </lineage>
</organism>
<comment type="catalytic activity">
    <reaction evidence="1 6">
        <text>dTDP-4-dehydro-6-deoxy-alpha-D-glucose = dTDP-4-dehydro-beta-L-rhamnose</text>
        <dbReference type="Rhea" id="RHEA:16969"/>
        <dbReference type="ChEBI" id="CHEBI:57649"/>
        <dbReference type="ChEBI" id="CHEBI:62830"/>
        <dbReference type="EC" id="5.1.3.13"/>
    </reaction>
</comment>
<name>A0AAE7BFP6_9BACT</name>
<dbReference type="Pfam" id="PF00908">
    <property type="entry name" value="dTDP_sugar_isom"/>
    <property type="match status" value="1"/>
</dbReference>
<dbReference type="GO" id="GO:0008830">
    <property type="term" value="F:dTDP-4-dehydrorhamnose 3,5-epimerase activity"/>
    <property type="evidence" value="ECO:0007669"/>
    <property type="project" value="UniProtKB-UniRule"/>
</dbReference>
<gene>
    <name evidence="7" type="ORF">ADFLV_0839</name>
</gene>
<dbReference type="InterPro" id="IPR014710">
    <property type="entry name" value="RmlC-like_jellyroll"/>
</dbReference>